<sequence>MSKKICIVAGARPNFIKVAPVMRAIENARNAGGEMECKLVYTGREDDETLEDS</sequence>
<accession>A0AA90UF01</accession>
<dbReference type="Gene3D" id="3.40.50.2000">
    <property type="entry name" value="Glycogen Phosphorylase B"/>
    <property type="match status" value="1"/>
</dbReference>
<proteinExistence type="predicted"/>
<protein>
    <submittedName>
        <fullName evidence="1">UDP-N-acetyl glucosamine 2-epimerase</fullName>
    </submittedName>
</protein>
<evidence type="ECO:0000313" key="2">
    <source>
        <dbReference type="Proteomes" id="UP000442105"/>
    </source>
</evidence>
<organism evidence="1 2">
    <name type="scientific">Segatella copri</name>
    <dbReference type="NCBI Taxonomy" id="165179"/>
    <lineage>
        <taxon>Bacteria</taxon>
        <taxon>Pseudomonadati</taxon>
        <taxon>Bacteroidota</taxon>
        <taxon>Bacteroidia</taxon>
        <taxon>Bacteroidales</taxon>
        <taxon>Prevotellaceae</taxon>
        <taxon>Segatella</taxon>
    </lineage>
</organism>
<feature type="non-terminal residue" evidence="1">
    <location>
        <position position="53"/>
    </location>
</feature>
<dbReference type="Proteomes" id="UP000442105">
    <property type="component" value="Unassembled WGS sequence"/>
</dbReference>
<gene>
    <name evidence="1" type="ORF">F7D95_06950</name>
</gene>
<comment type="caution">
    <text evidence="1">The sequence shown here is derived from an EMBL/GenBank/DDBJ whole genome shotgun (WGS) entry which is preliminary data.</text>
</comment>
<name>A0AA90UF01_9BACT</name>
<reference evidence="2" key="1">
    <citation type="submission" date="2019-09" db="EMBL/GenBank/DDBJ databases">
        <title>Distinct polysaccharide growth profiles of human intestinal Prevotella copri isolates.</title>
        <authorList>
            <person name="Fehlner-Peach H."/>
            <person name="Magnabosco C."/>
            <person name="Raghavan V."/>
            <person name="Scher J.U."/>
            <person name="Tett A."/>
            <person name="Cox L.M."/>
            <person name="Gottsegen C."/>
            <person name="Watters A."/>
            <person name="Wiltshire- Gordon J.D."/>
            <person name="Segata N."/>
            <person name="Bonneau R."/>
            <person name="Littman D.R."/>
        </authorList>
    </citation>
    <scope>NUCLEOTIDE SEQUENCE [LARGE SCALE GENOMIC DNA]</scope>
    <source>
        <strain evidence="2">iAQ1179</strain>
    </source>
</reference>
<dbReference type="EMBL" id="VZCW01000186">
    <property type="protein sequence ID" value="MQN12563.1"/>
    <property type="molecule type" value="Genomic_DNA"/>
</dbReference>
<dbReference type="AlphaFoldDB" id="A0AA90UF01"/>
<evidence type="ECO:0000313" key="1">
    <source>
        <dbReference type="EMBL" id="MQN12563.1"/>
    </source>
</evidence>
<dbReference type="SUPFAM" id="SSF53756">
    <property type="entry name" value="UDP-Glycosyltransferase/glycogen phosphorylase"/>
    <property type="match status" value="1"/>
</dbReference>